<feature type="active site" description="Acyl-ester intermediate" evidence="5">
    <location>
        <position position="236"/>
    </location>
</feature>
<comment type="catalytic activity">
    <reaction evidence="1">
        <text>a monocarboxylic acid amide + H2O = a monocarboxylate + NH4(+)</text>
        <dbReference type="Rhea" id="RHEA:12020"/>
        <dbReference type="ChEBI" id="CHEBI:15377"/>
        <dbReference type="ChEBI" id="CHEBI:28938"/>
        <dbReference type="ChEBI" id="CHEBI:35757"/>
        <dbReference type="ChEBI" id="CHEBI:83628"/>
        <dbReference type="EC" id="3.5.1.4"/>
    </reaction>
</comment>
<sequence length="563" mass="60907">MTVTTDLPSWEARALDKKSRILTSVPPQYIHSDLTHSTTDPSPVHSLAAQYLTSEEVLITSLDAPALLDLIAQGRFSSVQVLNAYTHRAVIAHQLLNCCLEFPYAAALARAEALDREFESNGKRTTGPLHGLPVSVKDQVRVVGTETTCGFVGNLGKKDEEDSLLVSILQEAGAVVFVKTSLSIGCMWGETVNNIIGTTSNPFNRSFSCGGSSGGEGALIGFCGSPMGIGSDIGGSIRSPSAYQGLWGLRPSSGRIPYSNILNSMEGQETVASVVGPMSRSPASLVLFTKTVADAEPWLSDPKCQPVPWRDEIFRSVTSGRKLKIGIMHWDGIIFPQPPIRWGMEKLEAVLKAAGHEVIPWRIDQKAAISILTRVFASDANGDIDRSRAVSGEPAQNLLTNASAAPPLTLLESWSLACERLAFQTEILKQWKKTSKVGTSEDVMDVYLTPVNPAVAPRHGHYAKARYLGYTGTVNVLDFSSCTVPVGFVDPELHKADLGEELDAAGKEIPKVTGDLDRHIRSIYEPDVYKGLPITMQVVGRRMEEEKVLGVATLLKELLKKSS</sequence>
<evidence type="ECO:0000256" key="3">
    <source>
        <dbReference type="ARBA" id="ARBA00012922"/>
    </source>
</evidence>
<feature type="active site" description="Charge relay system" evidence="5">
    <location>
        <position position="137"/>
    </location>
</feature>
<evidence type="ECO:0000256" key="4">
    <source>
        <dbReference type="ARBA" id="ARBA00022801"/>
    </source>
</evidence>
<dbReference type="Pfam" id="PF01425">
    <property type="entry name" value="Amidase"/>
    <property type="match status" value="1"/>
</dbReference>
<dbReference type="SUPFAM" id="SSF75304">
    <property type="entry name" value="Amidase signature (AS) enzymes"/>
    <property type="match status" value="1"/>
</dbReference>
<dbReference type="FunCoup" id="A0A2T3BBX9">
    <property type="interactions" value="51"/>
</dbReference>
<evidence type="ECO:0000256" key="1">
    <source>
        <dbReference type="ARBA" id="ARBA00001311"/>
    </source>
</evidence>
<dbReference type="GeneID" id="36574441"/>
<dbReference type="OrthoDB" id="6428749at2759"/>
<name>A0A2T3BBX9_AMORE</name>
<keyword evidence="8" id="KW-1185">Reference proteome</keyword>
<accession>A0A2T3BBX9</accession>
<evidence type="ECO:0000256" key="5">
    <source>
        <dbReference type="PIRSR" id="PIRSR001221-1"/>
    </source>
</evidence>
<evidence type="ECO:0000259" key="6">
    <source>
        <dbReference type="Pfam" id="PF01425"/>
    </source>
</evidence>
<organism evidence="7 8">
    <name type="scientific">Amorphotheca resinae ATCC 22711</name>
    <dbReference type="NCBI Taxonomy" id="857342"/>
    <lineage>
        <taxon>Eukaryota</taxon>
        <taxon>Fungi</taxon>
        <taxon>Dikarya</taxon>
        <taxon>Ascomycota</taxon>
        <taxon>Pezizomycotina</taxon>
        <taxon>Leotiomycetes</taxon>
        <taxon>Helotiales</taxon>
        <taxon>Amorphothecaceae</taxon>
        <taxon>Amorphotheca</taxon>
    </lineage>
</organism>
<dbReference type="Gene3D" id="3.90.1300.10">
    <property type="entry name" value="Amidase signature (AS) domain"/>
    <property type="match status" value="1"/>
</dbReference>
<dbReference type="PANTHER" id="PTHR46072:SF2">
    <property type="entry name" value="AMIDASE (EUROFUNG)"/>
    <property type="match status" value="1"/>
</dbReference>
<evidence type="ECO:0000313" key="8">
    <source>
        <dbReference type="Proteomes" id="UP000241818"/>
    </source>
</evidence>
<evidence type="ECO:0000313" key="7">
    <source>
        <dbReference type="EMBL" id="PSS25808.1"/>
    </source>
</evidence>
<dbReference type="InParanoid" id="A0A2T3BBX9"/>
<keyword evidence="4" id="KW-0378">Hydrolase</keyword>
<dbReference type="PROSITE" id="PS00571">
    <property type="entry name" value="AMIDASES"/>
    <property type="match status" value="1"/>
</dbReference>
<dbReference type="GO" id="GO:0004040">
    <property type="term" value="F:amidase activity"/>
    <property type="evidence" value="ECO:0007669"/>
    <property type="project" value="UniProtKB-EC"/>
</dbReference>
<dbReference type="AlphaFoldDB" id="A0A2T3BBX9"/>
<dbReference type="STRING" id="857342.A0A2T3BBX9"/>
<comment type="similarity">
    <text evidence="2">Belongs to the amidase family.</text>
</comment>
<reference evidence="7 8" key="1">
    <citation type="journal article" date="2018" name="New Phytol.">
        <title>Comparative genomics and transcriptomics depict ericoid mycorrhizal fungi as versatile saprotrophs and plant mutualists.</title>
        <authorList>
            <person name="Martino E."/>
            <person name="Morin E."/>
            <person name="Grelet G.A."/>
            <person name="Kuo A."/>
            <person name="Kohler A."/>
            <person name="Daghino S."/>
            <person name="Barry K.W."/>
            <person name="Cichocki N."/>
            <person name="Clum A."/>
            <person name="Dockter R.B."/>
            <person name="Hainaut M."/>
            <person name="Kuo R.C."/>
            <person name="LaButti K."/>
            <person name="Lindahl B.D."/>
            <person name="Lindquist E.A."/>
            <person name="Lipzen A."/>
            <person name="Khouja H.R."/>
            <person name="Magnuson J."/>
            <person name="Murat C."/>
            <person name="Ohm R.A."/>
            <person name="Singer S.W."/>
            <person name="Spatafora J.W."/>
            <person name="Wang M."/>
            <person name="Veneault-Fourrey C."/>
            <person name="Henrissat B."/>
            <person name="Grigoriev I.V."/>
            <person name="Martin F.M."/>
            <person name="Perotto S."/>
        </authorList>
    </citation>
    <scope>NUCLEOTIDE SEQUENCE [LARGE SCALE GENOMIC DNA]</scope>
    <source>
        <strain evidence="7 8">ATCC 22711</strain>
    </source>
</reference>
<dbReference type="Proteomes" id="UP000241818">
    <property type="component" value="Unassembled WGS sequence"/>
</dbReference>
<dbReference type="EMBL" id="KZ679007">
    <property type="protein sequence ID" value="PSS25808.1"/>
    <property type="molecule type" value="Genomic_DNA"/>
</dbReference>
<dbReference type="PIRSF" id="PIRSF001221">
    <property type="entry name" value="Amidase_fungi"/>
    <property type="match status" value="1"/>
</dbReference>
<proteinExistence type="inferred from homology"/>
<protein>
    <recommendedName>
        <fullName evidence="3">amidase</fullName>
        <ecNumber evidence="3">3.5.1.4</ecNumber>
    </recommendedName>
</protein>
<dbReference type="RefSeq" id="XP_024724407.1">
    <property type="nucleotide sequence ID" value="XM_024866360.1"/>
</dbReference>
<dbReference type="EC" id="3.5.1.4" evidence="3"/>
<dbReference type="InterPro" id="IPR020556">
    <property type="entry name" value="Amidase_CS"/>
</dbReference>
<feature type="active site" description="Charge relay system" evidence="5">
    <location>
        <position position="212"/>
    </location>
</feature>
<dbReference type="PANTHER" id="PTHR46072">
    <property type="entry name" value="AMIDASE-RELATED-RELATED"/>
    <property type="match status" value="1"/>
</dbReference>
<dbReference type="InterPro" id="IPR023631">
    <property type="entry name" value="Amidase_dom"/>
</dbReference>
<dbReference type="InterPro" id="IPR036928">
    <property type="entry name" value="AS_sf"/>
</dbReference>
<evidence type="ECO:0000256" key="2">
    <source>
        <dbReference type="ARBA" id="ARBA00009199"/>
    </source>
</evidence>
<gene>
    <name evidence="7" type="ORF">M430DRAFT_33383</name>
</gene>
<feature type="domain" description="Amidase" evidence="6">
    <location>
        <begin position="81"/>
        <end position="549"/>
    </location>
</feature>